<evidence type="ECO:0000256" key="1">
    <source>
        <dbReference type="SAM" id="MobiDB-lite"/>
    </source>
</evidence>
<proteinExistence type="predicted"/>
<dbReference type="EMBL" id="JABMIG020000344">
    <property type="protein sequence ID" value="KAL3780614.1"/>
    <property type="molecule type" value="Genomic_DNA"/>
</dbReference>
<evidence type="ECO:0000313" key="3">
    <source>
        <dbReference type="Proteomes" id="UP001516023"/>
    </source>
</evidence>
<feature type="region of interest" description="Disordered" evidence="1">
    <location>
        <begin position="112"/>
        <end position="145"/>
    </location>
</feature>
<evidence type="ECO:0000313" key="2">
    <source>
        <dbReference type="EMBL" id="KAL3780614.1"/>
    </source>
</evidence>
<keyword evidence="3" id="KW-1185">Reference proteome</keyword>
<sequence length="316" mass="35788">MSQNDCIDGLALLSFDENHRLPRPKRVSDITQRTNSRSDRSMESDMNSLFGDDYGSFGERKSSTALVVLPDLSIKESRCVLRSPSQKKKDKAQQCDTFDVCDEHFGSFMRRKSSTANSENHDHGRRSHYLPKHSSRGKEQRRTFERVHTVTGKIPLFELAESAKKNGPQGESIHDRSYSFRRLSRKKSAVHDESTLRGVQVHCLKKEHTIKQEYDFYAAEAHSPQYTPPRAQEVIKKCCTTAVGGSPFARALLGGDFSVDTAATGETTYSECKKVKSSAKRRHEMKEVQQQAKFFMESCKMVSTSEFDSKPSSSLR</sequence>
<dbReference type="AlphaFoldDB" id="A0ABD3NZ27"/>
<accession>A0ABD3NZ27</accession>
<reference evidence="2 3" key="1">
    <citation type="journal article" date="2020" name="G3 (Bethesda)">
        <title>Improved Reference Genome for Cyclotella cryptica CCMP332, a Model for Cell Wall Morphogenesis, Salinity Adaptation, and Lipid Production in Diatoms (Bacillariophyta).</title>
        <authorList>
            <person name="Roberts W.R."/>
            <person name="Downey K.M."/>
            <person name="Ruck E.C."/>
            <person name="Traller J.C."/>
            <person name="Alverson A.J."/>
        </authorList>
    </citation>
    <scope>NUCLEOTIDE SEQUENCE [LARGE SCALE GENOMIC DNA]</scope>
    <source>
        <strain evidence="2 3">CCMP332</strain>
    </source>
</reference>
<name>A0ABD3NZ27_9STRA</name>
<protein>
    <submittedName>
        <fullName evidence="2">Uncharacterized protein</fullName>
    </submittedName>
</protein>
<gene>
    <name evidence="2" type="ORF">HJC23_010052</name>
</gene>
<dbReference type="Proteomes" id="UP001516023">
    <property type="component" value="Unassembled WGS sequence"/>
</dbReference>
<feature type="compositionally biased region" description="Basic and acidic residues" evidence="1">
    <location>
        <begin position="136"/>
        <end position="145"/>
    </location>
</feature>
<feature type="compositionally biased region" description="Basic residues" evidence="1">
    <location>
        <begin position="123"/>
        <end position="135"/>
    </location>
</feature>
<feature type="region of interest" description="Disordered" evidence="1">
    <location>
        <begin position="23"/>
        <end position="47"/>
    </location>
</feature>
<organism evidence="2 3">
    <name type="scientific">Cyclotella cryptica</name>
    <dbReference type="NCBI Taxonomy" id="29204"/>
    <lineage>
        <taxon>Eukaryota</taxon>
        <taxon>Sar</taxon>
        <taxon>Stramenopiles</taxon>
        <taxon>Ochrophyta</taxon>
        <taxon>Bacillariophyta</taxon>
        <taxon>Coscinodiscophyceae</taxon>
        <taxon>Thalassiosirophycidae</taxon>
        <taxon>Stephanodiscales</taxon>
        <taxon>Stephanodiscaceae</taxon>
        <taxon>Cyclotella</taxon>
    </lineage>
</organism>
<comment type="caution">
    <text evidence="2">The sequence shown here is derived from an EMBL/GenBank/DDBJ whole genome shotgun (WGS) entry which is preliminary data.</text>
</comment>